<dbReference type="InterPro" id="IPR009078">
    <property type="entry name" value="Ferritin-like_SF"/>
</dbReference>
<evidence type="ECO:0000313" key="2">
    <source>
        <dbReference type="Proteomes" id="UP000006620"/>
    </source>
</evidence>
<evidence type="ECO:0000313" key="1">
    <source>
        <dbReference type="EMBL" id="AEI45048.1"/>
    </source>
</evidence>
<reference evidence="2" key="1">
    <citation type="submission" date="2011-06" db="EMBL/GenBank/DDBJ databases">
        <title>Complete genome sequence of Paenibacillus mucilaginosus KNP414.</title>
        <authorList>
            <person name="Wang J."/>
            <person name="Hu S."/>
            <person name="Hu X."/>
            <person name="Zhang B."/>
            <person name="Dong D."/>
            <person name="Zhang S."/>
            <person name="Zhao K."/>
            <person name="Wu D."/>
        </authorList>
    </citation>
    <scope>NUCLEOTIDE SEQUENCE [LARGE SCALE GENOMIC DNA]</scope>
    <source>
        <strain evidence="2">KNP414</strain>
    </source>
</reference>
<dbReference type="RefSeq" id="WP_013920192.1">
    <property type="nucleotide sequence ID" value="NC_015690.1"/>
</dbReference>
<gene>
    <name evidence="1" type="ordered locus">KNP414_06527</name>
</gene>
<dbReference type="Proteomes" id="UP000006620">
    <property type="component" value="Chromosome"/>
</dbReference>
<accession>F8FNX9</accession>
<name>F8FNX9_PAEMK</name>
<dbReference type="AlphaFoldDB" id="F8FNX9"/>
<dbReference type="HOGENOM" id="CLU_1711435_0_0_9"/>
<proteinExistence type="predicted"/>
<protein>
    <submittedName>
        <fullName evidence="1">Uncharacterized protein</fullName>
    </submittedName>
</protein>
<dbReference type="KEGG" id="pms:KNP414_06527"/>
<sequence>MSMYSLETSSRLAAAMKLQYRDVLRFLEGLQWSLNHIAGSVRIYAALAKLAPGEAEAEELERLLLQAKGHFALVRELYVELKGMEPKIEPAGTSAVSYREGLREAIGMEREAIRQFRDTYLLTPSPRVRDVFFLAMSDGVDRLAALFLLKQEA</sequence>
<reference evidence="1 2" key="2">
    <citation type="journal article" date="2013" name="Genome Announc.">
        <title>Genome Sequence of Growth-Improving Paenibacillus mucilaginosus Strain KNP414.</title>
        <authorList>
            <person name="Lu J.J."/>
            <person name="Wang J.F."/>
            <person name="Hu X.F."/>
        </authorList>
    </citation>
    <scope>NUCLEOTIDE SEQUENCE [LARGE SCALE GENOMIC DNA]</scope>
    <source>
        <strain evidence="1 2">KNP414</strain>
    </source>
</reference>
<organism evidence="1 2">
    <name type="scientific">Paenibacillus mucilaginosus (strain KNP414)</name>
    <dbReference type="NCBI Taxonomy" id="1036673"/>
    <lineage>
        <taxon>Bacteria</taxon>
        <taxon>Bacillati</taxon>
        <taxon>Bacillota</taxon>
        <taxon>Bacilli</taxon>
        <taxon>Bacillales</taxon>
        <taxon>Paenibacillaceae</taxon>
        <taxon>Paenibacillus</taxon>
    </lineage>
</organism>
<dbReference type="PATRIC" id="fig|1036673.3.peg.6083"/>
<dbReference type="SUPFAM" id="SSF47240">
    <property type="entry name" value="Ferritin-like"/>
    <property type="match status" value="1"/>
</dbReference>
<dbReference type="EMBL" id="CP002869">
    <property type="protein sequence ID" value="AEI45048.1"/>
    <property type="molecule type" value="Genomic_DNA"/>
</dbReference>